<organism evidence="2 3">
    <name type="scientific">Carboxydichorda subterranea</name>
    <dbReference type="NCBI Taxonomy" id="3109565"/>
    <lineage>
        <taxon>Bacteria</taxon>
        <taxon>Bacillati</taxon>
        <taxon>Bacillota</taxon>
        <taxon>Limnochordia</taxon>
        <taxon>Limnochordales</taxon>
        <taxon>Geochordaceae</taxon>
        <taxon>Carboxydichorda</taxon>
    </lineage>
</organism>
<feature type="region of interest" description="Disordered" evidence="1">
    <location>
        <begin position="59"/>
        <end position="92"/>
    </location>
</feature>
<sequence length="92" mass="10222">MIKVHRLDGKEFVVNADLIETVEKTPDTVISLATGRKHVVAESVDEVIRLVVEFNRQRMRPETLSAGERPSVGRGAVAGQASQSERLEPERK</sequence>
<keyword evidence="3" id="KW-1185">Reference proteome</keyword>
<dbReference type="PANTHER" id="PTHR39185:SF1">
    <property type="entry name" value="SWARMING MOTILITY PROTEIN SWRD"/>
    <property type="match status" value="1"/>
</dbReference>
<protein>
    <submittedName>
        <fullName evidence="2">Flagellar FlbD family protein</fullName>
    </submittedName>
</protein>
<dbReference type="InterPro" id="IPR009384">
    <property type="entry name" value="SwrD-like"/>
</dbReference>
<keyword evidence="2" id="KW-0966">Cell projection</keyword>
<dbReference type="RefSeq" id="WP_324717728.1">
    <property type="nucleotide sequence ID" value="NZ_CP141615.1"/>
</dbReference>
<gene>
    <name evidence="2" type="ORF">U7230_05475</name>
</gene>
<keyword evidence="2" id="KW-0282">Flagellum</keyword>
<evidence type="ECO:0000256" key="1">
    <source>
        <dbReference type="SAM" id="MobiDB-lite"/>
    </source>
</evidence>
<dbReference type="Proteomes" id="UP001332192">
    <property type="component" value="Chromosome"/>
</dbReference>
<proteinExistence type="predicted"/>
<evidence type="ECO:0000313" key="2">
    <source>
        <dbReference type="EMBL" id="WRP18455.1"/>
    </source>
</evidence>
<reference evidence="2 3" key="1">
    <citation type="journal article" date="2024" name="Front. Microbiol.">
        <title>Novel thermophilic genera Geochorda gen. nov. and Carboxydochorda gen. nov. from the deep terrestrial subsurface reveal the ecophysiological diversity in the class Limnochordia.</title>
        <authorList>
            <person name="Karnachuk O.V."/>
            <person name="Lukina A.P."/>
            <person name="Avakyan M.R."/>
            <person name="Kadnikov V.V."/>
            <person name="Begmatov S."/>
            <person name="Beletsky A.V."/>
            <person name="Vlasova K.G."/>
            <person name="Novikov A.A."/>
            <person name="Shcherbakova V.A."/>
            <person name="Mardanov A.V."/>
            <person name="Ravin N.V."/>
        </authorList>
    </citation>
    <scope>NUCLEOTIDE SEQUENCE [LARGE SCALE GENOMIC DNA]</scope>
    <source>
        <strain evidence="2 3">L945</strain>
    </source>
</reference>
<dbReference type="Pfam" id="PF06289">
    <property type="entry name" value="FlbD"/>
    <property type="match status" value="1"/>
</dbReference>
<accession>A0ABZ1C0S7</accession>
<evidence type="ECO:0000313" key="3">
    <source>
        <dbReference type="Proteomes" id="UP001332192"/>
    </source>
</evidence>
<name>A0ABZ1C0S7_9FIRM</name>
<keyword evidence="2" id="KW-0969">Cilium</keyword>
<dbReference type="PANTHER" id="PTHR39185">
    <property type="entry name" value="SWARMING MOTILITY PROTEIN SWRD"/>
    <property type="match status" value="1"/>
</dbReference>
<dbReference type="EMBL" id="CP141615">
    <property type="protein sequence ID" value="WRP18455.1"/>
    <property type="molecule type" value="Genomic_DNA"/>
</dbReference>